<dbReference type="GeneID" id="108270740"/>
<dbReference type="SUPFAM" id="SSF51735">
    <property type="entry name" value="NAD(P)-binding Rossmann-fold domains"/>
    <property type="match status" value="1"/>
</dbReference>
<name>A0A2D0RRH5_ICTPU</name>
<dbReference type="PRINTS" id="PR00081">
    <property type="entry name" value="GDHRDH"/>
</dbReference>
<dbReference type="InterPro" id="IPR036291">
    <property type="entry name" value="NAD(P)-bd_dom_sf"/>
</dbReference>
<accession>A0A2D0RRH5</accession>
<dbReference type="InterPro" id="IPR002347">
    <property type="entry name" value="SDR_fam"/>
</dbReference>
<dbReference type="Pfam" id="PF00106">
    <property type="entry name" value="adh_short"/>
    <property type="match status" value="1"/>
</dbReference>
<proteinExistence type="inferred from homology"/>
<dbReference type="Proteomes" id="UP000221080">
    <property type="component" value="Chromosome 1"/>
</dbReference>
<dbReference type="PANTHER" id="PTHR43157:SF27">
    <property type="entry name" value="RETINOL DEHYDROGENASE 12, LIKE"/>
    <property type="match status" value="1"/>
</dbReference>
<dbReference type="PANTHER" id="PTHR43157">
    <property type="entry name" value="PHOSPHATIDYLINOSITOL-GLYCAN BIOSYNTHESIS CLASS F PROTEIN-RELATED"/>
    <property type="match status" value="1"/>
</dbReference>
<keyword evidence="4" id="KW-1185">Reference proteome</keyword>
<dbReference type="CTD" id="494176"/>
<evidence type="ECO:0000256" key="2">
    <source>
        <dbReference type="ARBA" id="ARBA00023002"/>
    </source>
</evidence>
<dbReference type="KEGG" id="ipu:108270740"/>
<keyword evidence="2" id="KW-0560">Oxidoreductase</keyword>
<gene>
    <name evidence="5" type="primary">rdh12l</name>
</gene>
<dbReference type="Gene3D" id="3.40.50.720">
    <property type="entry name" value="NAD(P)-binding Rossmann-like Domain"/>
    <property type="match status" value="1"/>
</dbReference>
<dbReference type="OrthoDB" id="191139at2759"/>
<dbReference type="GO" id="GO:0016491">
    <property type="term" value="F:oxidoreductase activity"/>
    <property type="evidence" value="ECO:0007669"/>
    <property type="project" value="UniProtKB-KW"/>
</dbReference>
<dbReference type="PRINTS" id="PR00080">
    <property type="entry name" value="SDRFAMILY"/>
</dbReference>
<dbReference type="AlphaFoldDB" id="A0A2D0RRH5"/>
<dbReference type="RefSeq" id="XP_017333108.1">
    <property type="nucleotide sequence ID" value="XM_017477619.3"/>
</dbReference>
<sequence length="305" mass="33784">MQTLRNYFTPWSSDVRLDGKTVVITGANTGIGKETAIDLAKRGMRVIIACRDMEKADEATKEIAEVSGNQNVVCKKLDLADSNSIREFAQNINSEEKQLNILINNAGVMACPYGKTADGFEMQIGVNHMGHFLLTFLLIDLLKRSAPARIVTVSSMAHKWGTINLDDINSEKSYDKSKAYSQSKLANVLFTRCLAKKLQVMSVLCLTGTGVTTYVLHPGVVQTELWRHMNRPQQAAIWLIKPFTKTSVQGAQTTIYCAVAPELETKSGNYYSDCAPANCSSAAMDDDVAQRLWDLSCQMLRITWD</sequence>
<evidence type="ECO:0000313" key="5">
    <source>
        <dbReference type="RefSeq" id="XP_017333108.1"/>
    </source>
</evidence>
<evidence type="ECO:0000256" key="3">
    <source>
        <dbReference type="RuleBase" id="RU000363"/>
    </source>
</evidence>
<evidence type="ECO:0000256" key="1">
    <source>
        <dbReference type="ARBA" id="ARBA00006484"/>
    </source>
</evidence>
<comment type="similarity">
    <text evidence="1 3">Belongs to the short-chain dehydrogenases/reductases (SDR) family.</text>
</comment>
<reference evidence="5" key="2">
    <citation type="submission" date="2025-08" db="UniProtKB">
        <authorList>
            <consortium name="RefSeq"/>
        </authorList>
    </citation>
    <scope>IDENTIFICATION</scope>
    <source>
        <tissue evidence="5">Blood</tissue>
    </source>
</reference>
<reference evidence="4" key="1">
    <citation type="journal article" date="2016" name="Nat. Commun.">
        <title>The channel catfish genome sequence provides insights into the evolution of scale formation in teleosts.</title>
        <authorList>
            <person name="Liu Z."/>
            <person name="Liu S."/>
            <person name="Yao J."/>
            <person name="Bao L."/>
            <person name="Zhang J."/>
            <person name="Li Y."/>
            <person name="Jiang C."/>
            <person name="Sun L."/>
            <person name="Wang R."/>
            <person name="Zhang Y."/>
            <person name="Zhou T."/>
            <person name="Zeng Q."/>
            <person name="Fu Q."/>
            <person name="Gao S."/>
            <person name="Li N."/>
            <person name="Koren S."/>
            <person name="Jiang Y."/>
            <person name="Zimin A."/>
            <person name="Xu P."/>
            <person name="Phillippy A.M."/>
            <person name="Geng X."/>
            <person name="Song L."/>
            <person name="Sun F."/>
            <person name="Li C."/>
            <person name="Wang X."/>
            <person name="Chen A."/>
            <person name="Jin Y."/>
            <person name="Yuan Z."/>
            <person name="Yang Y."/>
            <person name="Tan S."/>
            <person name="Peatman E."/>
            <person name="Lu J."/>
            <person name="Qin Z."/>
            <person name="Dunham R."/>
            <person name="Li Z."/>
            <person name="Sonstegard T."/>
            <person name="Feng J."/>
            <person name="Danzmann R.G."/>
            <person name="Schroeder S."/>
            <person name="Scheffler B."/>
            <person name="Duke M.V."/>
            <person name="Ballard L."/>
            <person name="Kucuktas H."/>
            <person name="Kaltenboeck L."/>
            <person name="Liu H."/>
            <person name="Armbruster J."/>
            <person name="Xie Y."/>
            <person name="Kirby M.L."/>
            <person name="Tian Y."/>
            <person name="Flanagan M.E."/>
            <person name="Mu W."/>
            <person name="Waldbieser G.C."/>
        </authorList>
    </citation>
    <scope>NUCLEOTIDE SEQUENCE [LARGE SCALE GENOMIC DNA]</scope>
    <source>
        <strain evidence="4">SDA103</strain>
    </source>
</reference>
<protein>
    <submittedName>
        <fullName evidence="5">Retinol dehydrogenase 12, like isoform X1</fullName>
    </submittedName>
</protein>
<evidence type="ECO:0000313" key="4">
    <source>
        <dbReference type="Proteomes" id="UP000221080"/>
    </source>
</evidence>
<organism evidence="4 5">
    <name type="scientific">Ictalurus punctatus</name>
    <name type="common">Channel catfish</name>
    <name type="synonym">Silurus punctatus</name>
    <dbReference type="NCBI Taxonomy" id="7998"/>
    <lineage>
        <taxon>Eukaryota</taxon>
        <taxon>Metazoa</taxon>
        <taxon>Chordata</taxon>
        <taxon>Craniata</taxon>
        <taxon>Vertebrata</taxon>
        <taxon>Euteleostomi</taxon>
        <taxon>Actinopterygii</taxon>
        <taxon>Neopterygii</taxon>
        <taxon>Teleostei</taxon>
        <taxon>Ostariophysi</taxon>
        <taxon>Siluriformes</taxon>
        <taxon>Ictaluridae</taxon>
        <taxon>Ictalurus</taxon>
    </lineage>
</organism>